<reference evidence="2" key="1">
    <citation type="journal article" date="2020" name="Stud. Mycol.">
        <title>101 Dothideomycetes genomes: a test case for predicting lifestyles and emergence of pathogens.</title>
        <authorList>
            <person name="Haridas S."/>
            <person name="Albert R."/>
            <person name="Binder M."/>
            <person name="Bloem J."/>
            <person name="Labutti K."/>
            <person name="Salamov A."/>
            <person name="Andreopoulos B."/>
            <person name="Baker S."/>
            <person name="Barry K."/>
            <person name="Bills G."/>
            <person name="Bluhm B."/>
            <person name="Cannon C."/>
            <person name="Castanera R."/>
            <person name="Culley D."/>
            <person name="Daum C."/>
            <person name="Ezra D."/>
            <person name="Gonzalez J."/>
            <person name="Henrissat B."/>
            <person name="Kuo A."/>
            <person name="Liang C."/>
            <person name="Lipzen A."/>
            <person name="Lutzoni F."/>
            <person name="Magnuson J."/>
            <person name="Mondo S."/>
            <person name="Nolan M."/>
            <person name="Ohm R."/>
            <person name="Pangilinan J."/>
            <person name="Park H.-J."/>
            <person name="Ramirez L."/>
            <person name="Alfaro M."/>
            <person name="Sun H."/>
            <person name="Tritt A."/>
            <person name="Yoshinaga Y."/>
            <person name="Zwiers L.-H."/>
            <person name="Turgeon B."/>
            <person name="Goodwin S."/>
            <person name="Spatafora J."/>
            <person name="Crous P."/>
            <person name="Grigoriev I."/>
        </authorList>
    </citation>
    <scope>NUCLEOTIDE SEQUENCE</scope>
    <source>
        <strain evidence="2">CBS 115976</strain>
    </source>
</reference>
<keyword evidence="3" id="KW-1185">Reference proteome</keyword>
<dbReference type="Proteomes" id="UP000799302">
    <property type="component" value="Unassembled WGS sequence"/>
</dbReference>
<keyword evidence="1" id="KW-1133">Transmembrane helix</keyword>
<proteinExistence type="predicted"/>
<evidence type="ECO:0000313" key="3">
    <source>
        <dbReference type="Proteomes" id="UP000799302"/>
    </source>
</evidence>
<name>A0A6A6TT79_9PEZI</name>
<organism evidence="2 3">
    <name type="scientific">Microthyrium microscopicum</name>
    <dbReference type="NCBI Taxonomy" id="703497"/>
    <lineage>
        <taxon>Eukaryota</taxon>
        <taxon>Fungi</taxon>
        <taxon>Dikarya</taxon>
        <taxon>Ascomycota</taxon>
        <taxon>Pezizomycotina</taxon>
        <taxon>Dothideomycetes</taxon>
        <taxon>Dothideomycetes incertae sedis</taxon>
        <taxon>Microthyriales</taxon>
        <taxon>Microthyriaceae</taxon>
        <taxon>Microthyrium</taxon>
    </lineage>
</organism>
<accession>A0A6A6TT79</accession>
<evidence type="ECO:0000256" key="1">
    <source>
        <dbReference type="SAM" id="Phobius"/>
    </source>
</evidence>
<keyword evidence="1" id="KW-0812">Transmembrane</keyword>
<gene>
    <name evidence="2" type="ORF">BT63DRAFT_430454</name>
</gene>
<feature type="transmembrane region" description="Helical" evidence="1">
    <location>
        <begin position="48"/>
        <end position="70"/>
    </location>
</feature>
<dbReference type="EMBL" id="MU004246">
    <property type="protein sequence ID" value="KAF2663265.1"/>
    <property type="molecule type" value="Genomic_DNA"/>
</dbReference>
<keyword evidence="1" id="KW-0472">Membrane</keyword>
<sequence>MMFSLDLPASLSLEHNLDANLTLNQYIWGLIQLAAWFLKVWLFSFIPLMALLFLGILAMAWILRVLFLALPGSLQRLQQLDIEKNQGDASWKRCERDATPWMTRS</sequence>
<protein>
    <submittedName>
        <fullName evidence="2">Uncharacterized protein</fullName>
    </submittedName>
</protein>
<dbReference type="AlphaFoldDB" id="A0A6A6TT79"/>
<evidence type="ECO:0000313" key="2">
    <source>
        <dbReference type="EMBL" id="KAF2663265.1"/>
    </source>
</evidence>